<gene>
    <name evidence="1" type="ORF">FA95DRAFT_1497229</name>
</gene>
<evidence type="ECO:0000313" key="2">
    <source>
        <dbReference type="Proteomes" id="UP000814033"/>
    </source>
</evidence>
<organism evidence="1 2">
    <name type="scientific">Auriscalpium vulgare</name>
    <dbReference type="NCBI Taxonomy" id="40419"/>
    <lineage>
        <taxon>Eukaryota</taxon>
        <taxon>Fungi</taxon>
        <taxon>Dikarya</taxon>
        <taxon>Basidiomycota</taxon>
        <taxon>Agaricomycotina</taxon>
        <taxon>Agaricomycetes</taxon>
        <taxon>Russulales</taxon>
        <taxon>Auriscalpiaceae</taxon>
        <taxon>Auriscalpium</taxon>
    </lineage>
</organism>
<name>A0ACB8RKN9_9AGAM</name>
<reference evidence="1" key="1">
    <citation type="submission" date="2021-02" db="EMBL/GenBank/DDBJ databases">
        <authorList>
            <consortium name="DOE Joint Genome Institute"/>
            <person name="Ahrendt S."/>
            <person name="Looney B.P."/>
            <person name="Miyauchi S."/>
            <person name="Morin E."/>
            <person name="Drula E."/>
            <person name="Courty P.E."/>
            <person name="Chicoki N."/>
            <person name="Fauchery L."/>
            <person name="Kohler A."/>
            <person name="Kuo A."/>
            <person name="Labutti K."/>
            <person name="Pangilinan J."/>
            <person name="Lipzen A."/>
            <person name="Riley R."/>
            <person name="Andreopoulos W."/>
            <person name="He G."/>
            <person name="Johnson J."/>
            <person name="Barry K.W."/>
            <person name="Grigoriev I.V."/>
            <person name="Nagy L."/>
            <person name="Hibbett D."/>
            <person name="Henrissat B."/>
            <person name="Matheny P.B."/>
            <person name="Labbe J."/>
            <person name="Martin F."/>
        </authorList>
    </citation>
    <scope>NUCLEOTIDE SEQUENCE</scope>
    <source>
        <strain evidence="1">FP105234-sp</strain>
    </source>
</reference>
<protein>
    <submittedName>
        <fullName evidence="1">Uncharacterized protein</fullName>
    </submittedName>
</protein>
<keyword evidence="2" id="KW-1185">Reference proteome</keyword>
<evidence type="ECO:0000313" key="1">
    <source>
        <dbReference type="EMBL" id="KAI0044347.1"/>
    </source>
</evidence>
<accession>A0ACB8RKN9</accession>
<dbReference type="EMBL" id="MU275986">
    <property type="protein sequence ID" value="KAI0044347.1"/>
    <property type="molecule type" value="Genomic_DNA"/>
</dbReference>
<reference evidence="1" key="2">
    <citation type="journal article" date="2022" name="New Phytol.">
        <title>Evolutionary transition to the ectomycorrhizal habit in the genomes of a hyperdiverse lineage of mushroom-forming fungi.</title>
        <authorList>
            <person name="Looney B."/>
            <person name="Miyauchi S."/>
            <person name="Morin E."/>
            <person name="Drula E."/>
            <person name="Courty P.E."/>
            <person name="Kohler A."/>
            <person name="Kuo A."/>
            <person name="LaButti K."/>
            <person name="Pangilinan J."/>
            <person name="Lipzen A."/>
            <person name="Riley R."/>
            <person name="Andreopoulos W."/>
            <person name="He G."/>
            <person name="Johnson J."/>
            <person name="Nolan M."/>
            <person name="Tritt A."/>
            <person name="Barry K.W."/>
            <person name="Grigoriev I.V."/>
            <person name="Nagy L.G."/>
            <person name="Hibbett D."/>
            <person name="Henrissat B."/>
            <person name="Matheny P.B."/>
            <person name="Labbe J."/>
            <person name="Martin F.M."/>
        </authorList>
    </citation>
    <scope>NUCLEOTIDE SEQUENCE</scope>
    <source>
        <strain evidence="1">FP105234-sp</strain>
    </source>
</reference>
<sequence length="125" mass="13491">MSDASSASPVTPEQHHLRLDSNSSTTSTGSTPASYPVFNLYPNPFFASTGGVDTDPYAFTRHTPPPSQKPVGLLDPKNSLLHHGLVACTQIPKLRMACQSGTNGQRSMWSHCEQCGAIEMIDPDY</sequence>
<proteinExistence type="predicted"/>
<comment type="caution">
    <text evidence="1">The sequence shown here is derived from an EMBL/GenBank/DDBJ whole genome shotgun (WGS) entry which is preliminary data.</text>
</comment>
<dbReference type="Proteomes" id="UP000814033">
    <property type="component" value="Unassembled WGS sequence"/>
</dbReference>